<accession>A0A1J1DWH7</accession>
<dbReference type="RefSeq" id="WP_172843088.1">
    <property type="nucleotide sequence ID" value="NZ_AP014564.1"/>
</dbReference>
<reference evidence="1 2" key="1">
    <citation type="submission" date="2014-03" db="EMBL/GenBank/DDBJ databases">
        <title>complete genome sequence of Flavobacteriaceae bacterium JBKA-6.</title>
        <authorList>
            <person name="Takano T."/>
            <person name="Nakamura Y."/>
            <person name="Takuma S."/>
            <person name="Yasuike M."/>
            <person name="Matsuyama T."/>
            <person name="Sakai T."/>
            <person name="Fujiwara A."/>
            <person name="Kimoto K."/>
            <person name="Fukuda Y."/>
            <person name="Kondo H."/>
            <person name="Hirono I."/>
            <person name="Nakayasu C."/>
        </authorList>
    </citation>
    <scope>NUCLEOTIDE SEQUENCE [LARGE SCALE GENOMIC DNA]</scope>
    <source>
        <strain evidence="1 2">JBKA-6</strain>
    </source>
</reference>
<dbReference type="PANTHER" id="PTHR11669">
    <property type="entry name" value="REPLICATION FACTOR C / DNA POLYMERASE III GAMMA-TAU SUBUNIT"/>
    <property type="match status" value="1"/>
</dbReference>
<sequence>MNTAFSNIVGQKEIIESLQKTIDNNRISHSQLFIGKQGVGTLPMAVAYANAVLLSRYTQEDKIKSCKERLNKLTHPDLHFVFPTAKTTKIKNPISDLFLEDWRIFLRKNTYGSLLDWYEHICIENVQGQINVDDVKRLIDISSLKSFEGGYKVIIVWMAEKINLVASNKLLKIIEEPTPKTLFIFVTENENNIIPTLRSRLQSVYFKPIPQQLISKKLSDEYNLDLNSSTHIAHQSEGNWNKAMKLLDVNAINGEFEDLFITMVRSAIKTDIYALITLTNKICDYNREVIKSFLSFCIEVFRQAMLNNYNVKDFVLIRLERKSFNFSNFCKFITSDNIEDFLKYFSESIYHIERNANPKIVFLDTAIRVTRLLHKGNK</sequence>
<dbReference type="SUPFAM" id="SSF52540">
    <property type="entry name" value="P-loop containing nucleoside triphosphate hydrolases"/>
    <property type="match status" value="1"/>
</dbReference>
<dbReference type="EMBL" id="AP014564">
    <property type="protein sequence ID" value="BAV94223.1"/>
    <property type="molecule type" value="Genomic_DNA"/>
</dbReference>
<dbReference type="AlphaFoldDB" id="A0A1J1DWH7"/>
<dbReference type="Gene3D" id="3.40.50.300">
    <property type="entry name" value="P-loop containing nucleotide triphosphate hydrolases"/>
    <property type="match status" value="1"/>
</dbReference>
<dbReference type="Proteomes" id="UP000243197">
    <property type="component" value="Chromosome"/>
</dbReference>
<name>A0A1J1DWH7_9FLAO</name>
<gene>
    <name evidence="1" type="ORF">JBKA6_0210</name>
</gene>
<dbReference type="InterPro" id="IPR050238">
    <property type="entry name" value="DNA_Rep/Repair_Clamp_Loader"/>
</dbReference>
<dbReference type="InterPro" id="IPR027417">
    <property type="entry name" value="P-loop_NTPase"/>
</dbReference>
<proteinExistence type="predicted"/>
<keyword evidence="2" id="KW-1185">Reference proteome</keyword>
<organism evidence="1 2">
    <name type="scientific">Ichthyobacterium seriolicida</name>
    <dbReference type="NCBI Taxonomy" id="242600"/>
    <lineage>
        <taxon>Bacteria</taxon>
        <taxon>Pseudomonadati</taxon>
        <taxon>Bacteroidota</taxon>
        <taxon>Flavobacteriia</taxon>
        <taxon>Flavobacteriales</taxon>
        <taxon>Ichthyobacteriaceae</taxon>
        <taxon>Ichthyobacterium</taxon>
    </lineage>
</organism>
<dbReference type="KEGG" id="ise:JBKA6_0210"/>
<evidence type="ECO:0000313" key="1">
    <source>
        <dbReference type="EMBL" id="BAV94223.1"/>
    </source>
</evidence>
<dbReference type="Pfam" id="PF13177">
    <property type="entry name" value="DNA_pol3_delta2"/>
    <property type="match status" value="1"/>
</dbReference>
<dbReference type="GO" id="GO:0006261">
    <property type="term" value="P:DNA-templated DNA replication"/>
    <property type="evidence" value="ECO:0007669"/>
    <property type="project" value="TreeGrafter"/>
</dbReference>
<dbReference type="PANTHER" id="PTHR11669:SF8">
    <property type="entry name" value="DNA POLYMERASE III SUBUNIT DELTA"/>
    <property type="match status" value="1"/>
</dbReference>
<evidence type="ECO:0000313" key="2">
    <source>
        <dbReference type="Proteomes" id="UP000243197"/>
    </source>
</evidence>
<protein>
    <submittedName>
        <fullName evidence="1">DNA polymerase III delta prime subunit</fullName>
    </submittedName>
</protein>